<feature type="region of interest" description="Disordered" evidence="14">
    <location>
        <begin position="18"/>
        <end position="76"/>
    </location>
</feature>
<evidence type="ECO:0000256" key="11">
    <source>
        <dbReference type="ARBA" id="ARBA00023128"/>
    </source>
</evidence>
<feature type="compositionally biased region" description="Polar residues" evidence="14">
    <location>
        <begin position="439"/>
        <end position="456"/>
    </location>
</feature>
<organism evidence="16 17">
    <name type="scientific">Protomyces lactucae-debilis</name>
    <dbReference type="NCBI Taxonomy" id="2754530"/>
    <lineage>
        <taxon>Eukaryota</taxon>
        <taxon>Fungi</taxon>
        <taxon>Dikarya</taxon>
        <taxon>Ascomycota</taxon>
        <taxon>Taphrinomycotina</taxon>
        <taxon>Taphrinomycetes</taxon>
        <taxon>Taphrinales</taxon>
        <taxon>Protomycetaceae</taxon>
        <taxon>Protomyces</taxon>
    </lineage>
</organism>
<keyword evidence="8 13" id="KW-0809">Transit peptide</keyword>
<reference evidence="16 17" key="1">
    <citation type="submission" date="2016-07" db="EMBL/GenBank/DDBJ databases">
        <title>Pervasive Adenine N6-methylation of Active Genes in Fungi.</title>
        <authorList>
            <consortium name="DOE Joint Genome Institute"/>
            <person name="Mondo S.J."/>
            <person name="Dannebaum R.O."/>
            <person name="Kuo R.C."/>
            <person name="Labutti K."/>
            <person name="Haridas S."/>
            <person name="Kuo A."/>
            <person name="Salamov A."/>
            <person name="Ahrendt S.R."/>
            <person name="Lipzen A."/>
            <person name="Sullivan W."/>
            <person name="Andreopoulos W.B."/>
            <person name="Clum A."/>
            <person name="Lindquist E."/>
            <person name="Daum C."/>
            <person name="Ramamoorthy G.K."/>
            <person name="Gryganskyi A."/>
            <person name="Culley D."/>
            <person name="Magnuson J.K."/>
            <person name="James T.Y."/>
            <person name="O'Malley M.A."/>
            <person name="Stajich J.E."/>
            <person name="Spatafora J.W."/>
            <person name="Visel A."/>
            <person name="Grigoriev I.V."/>
        </authorList>
    </citation>
    <scope>NUCLEOTIDE SEQUENCE [LARGE SCALE GENOMIC DNA]</scope>
    <source>
        <strain evidence="16 17">12-1054</strain>
    </source>
</reference>
<dbReference type="InterPro" id="IPR050365">
    <property type="entry name" value="TIM50"/>
</dbReference>
<dbReference type="Proteomes" id="UP000193685">
    <property type="component" value="Unassembled WGS sequence"/>
</dbReference>
<dbReference type="PANTHER" id="PTHR12210">
    <property type="entry name" value="DULLARD PROTEIN PHOSPHATASE"/>
    <property type="match status" value="1"/>
</dbReference>
<keyword evidence="17" id="KW-1185">Reference proteome</keyword>
<feature type="transmembrane region" description="Helical" evidence="13">
    <location>
        <begin position="110"/>
        <end position="130"/>
    </location>
</feature>
<evidence type="ECO:0000256" key="12">
    <source>
        <dbReference type="ARBA" id="ARBA00023136"/>
    </source>
</evidence>
<keyword evidence="9 13" id="KW-1133">Transmembrane helix</keyword>
<keyword evidence="11 13" id="KW-0496">Mitochondrion</keyword>
<evidence type="ECO:0000256" key="1">
    <source>
        <dbReference type="ARBA" id="ARBA00004434"/>
    </source>
</evidence>
<sequence length="456" mass="50418">MLRTCLAAAIRAPTKASQGLLLSSRRYASEKPTSDNTSPDDAQDPLKSAQQPPPLPAGGAPPVGDAKPPSLEGNPDLLAMLQDAGEAPARPTKATGGGYKSTADRKRERMANVFLGIFLLGALGGAAYLASESADSEIKGYTPGAIYERLKERFTGQVKHYTEPAFAKLLPDPLPEPYQRRYTLVLDLDDLLIHSDWSREYGWRTAKRPGLDYFLSYLSQYYEIVVFTNQYAGTALPIVQKLDPYRSSLSATLFRESARYEDGKFIKDLSYMNRALERVILMDTNKDAASAQPENAIILEPWKGDVGPSSNAKELLSHLPFLEYLAAVEVDDVRQALRSYQGKHIPTEYMERENALRQQIAESRKTSRSTGFFGGKPKAGKEAPVEIFMDQQRKRAQAAHKEYMQYLKDNGAKMLAEEKAKEAEMMAGMKTSIVGWLGSSGQPPTSQPEQPAARQN</sequence>
<keyword evidence="10 13" id="KW-0811">Translocation</keyword>
<evidence type="ECO:0000313" key="17">
    <source>
        <dbReference type="Proteomes" id="UP000193685"/>
    </source>
</evidence>
<protein>
    <recommendedName>
        <fullName evidence="3 13">Mitochondrial import inner membrane translocase subunit TIM50</fullName>
    </recommendedName>
</protein>
<comment type="subunit">
    <text evidence="13">Component of the TIM23 complex.</text>
</comment>
<dbReference type="Pfam" id="PF03031">
    <property type="entry name" value="NIF"/>
    <property type="match status" value="1"/>
</dbReference>
<keyword evidence="4 13" id="KW-0813">Transport</keyword>
<keyword evidence="7 13" id="KW-0653">Protein transport</keyword>
<keyword evidence="5 13" id="KW-0812">Transmembrane</keyword>
<feature type="region of interest" description="Disordered" evidence="14">
    <location>
        <begin position="434"/>
        <end position="456"/>
    </location>
</feature>
<evidence type="ECO:0000256" key="8">
    <source>
        <dbReference type="ARBA" id="ARBA00022946"/>
    </source>
</evidence>
<evidence type="ECO:0000256" key="9">
    <source>
        <dbReference type="ARBA" id="ARBA00022989"/>
    </source>
</evidence>
<evidence type="ECO:0000256" key="7">
    <source>
        <dbReference type="ARBA" id="ARBA00022927"/>
    </source>
</evidence>
<accession>A0A1Y2F945</accession>
<dbReference type="CDD" id="cd07521">
    <property type="entry name" value="HAD_FCP1-like"/>
    <property type="match status" value="1"/>
</dbReference>
<comment type="function">
    <text evidence="13">Essential component of the TIM23 complex, a complex that mediates the translocation of transit peptide-containing proteins across the mitochondrial inner membrane.</text>
</comment>
<keyword evidence="6" id="KW-0999">Mitochondrion inner membrane</keyword>
<dbReference type="EMBL" id="MCFI01000013">
    <property type="protein sequence ID" value="ORY80438.1"/>
    <property type="molecule type" value="Genomic_DNA"/>
</dbReference>
<dbReference type="OMA" id="THPENSI"/>
<keyword evidence="12 13" id="KW-0472">Membrane</keyword>
<feature type="compositionally biased region" description="Low complexity" evidence="14">
    <location>
        <begin position="57"/>
        <end position="69"/>
    </location>
</feature>
<proteinExistence type="inferred from homology"/>
<evidence type="ECO:0000259" key="15">
    <source>
        <dbReference type="PROSITE" id="PS50969"/>
    </source>
</evidence>
<dbReference type="RefSeq" id="XP_040724326.1">
    <property type="nucleotide sequence ID" value="XM_040869616.1"/>
</dbReference>
<dbReference type="InterPro" id="IPR036412">
    <property type="entry name" value="HAD-like_sf"/>
</dbReference>
<dbReference type="Gene3D" id="3.40.50.1000">
    <property type="entry name" value="HAD superfamily/HAD-like"/>
    <property type="match status" value="1"/>
</dbReference>
<dbReference type="InterPro" id="IPR023214">
    <property type="entry name" value="HAD_sf"/>
</dbReference>
<evidence type="ECO:0000256" key="4">
    <source>
        <dbReference type="ARBA" id="ARBA00022448"/>
    </source>
</evidence>
<dbReference type="OrthoDB" id="287041at2759"/>
<comment type="subcellular location">
    <subcellularLocation>
        <location evidence="1 13">Mitochondrion inner membrane</location>
        <topology evidence="1 13">Single-pass membrane protein</topology>
    </subcellularLocation>
</comment>
<dbReference type="GO" id="GO:0005744">
    <property type="term" value="C:TIM23 mitochondrial import inner membrane translocase complex"/>
    <property type="evidence" value="ECO:0007669"/>
    <property type="project" value="UniProtKB-UniRule"/>
</dbReference>
<name>A0A1Y2F945_PROLT</name>
<evidence type="ECO:0000256" key="5">
    <source>
        <dbReference type="ARBA" id="ARBA00022692"/>
    </source>
</evidence>
<dbReference type="SMART" id="SM00577">
    <property type="entry name" value="CPDc"/>
    <property type="match status" value="1"/>
</dbReference>
<feature type="domain" description="FCP1 homology" evidence="15">
    <location>
        <begin position="177"/>
        <end position="325"/>
    </location>
</feature>
<dbReference type="GO" id="GO:0015031">
    <property type="term" value="P:protein transport"/>
    <property type="evidence" value="ECO:0007669"/>
    <property type="project" value="UniProtKB-KW"/>
</dbReference>
<dbReference type="FunFam" id="3.40.50.1000:FF:000019">
    <property type="entry name" value="Mitochondrial import inner membrane translocase subunit TIM50"/>
    <property type="match status" value="1"/>
</dbReference>
<dbReference type="SUPFAM" id="SSF56784">
    <property type="entry name" value="HAD-like"/>
    <property type="match status" value="1"/>
</dbReference>
<evidence type="ECO:0000313" key="16">
    <source>
        <dbReference type="EMBL" id="ORY80438.1"/>
    </source>
</evidence>
<evidence type="ECO:0000256" key="14">
    <source>
        <dbReference type="SAM" id="MobiDB-lite"/>
    </source>
</evidence>
<evidence type="ECO:0000256" key="6">
    <source>
        <dbReference type="ARBA" id="ARBA00022792"/>
    </source>
</evidence>
<dbReference type="STRING" id="56484.A0A1Y2F945"/>
<comment type="similarity">
    <text evidence="2 13">Belongs to the TIM50 family.</text>
</comment>
<dbReference type="PROSITE" id="PS50969">
    <property type="entry name" value="FCP1"/>
    <property type="match status" value="1"/>
</dbReference>
<evidence type="ECO:0000256" key="2">
    <source>
        <dbReference type="ARBA" id="ARBA00006344"/>
    </source>
</evidence>
<comment type="caution">
    <text evidence="16">The sequence shown here is derived from an EMBL/GenBank/DDBJ whole genome shotgun (WGS) entry which is preliminary data.</text>
</comment>
<dbReference type="InterPro" id="IPR004274">
    <property type="entry name" value="FCP1_dom"/>
</dbReference>
<evidence type="ECO:0000256" key="10">
    <source>
        <dbReference type="ARBA" id="ARBA00023010"/>
    </source>
</evidence>
<dbReference type="GeneID" id="63786215"/>
<gene>
    <name evidence="16" type="ORF">BCR37DRAFT_381108</name>
</gene>
<evidence type="ECO:0000256" key="3">
    <source>
        <dbReference type="ARBA" id="ARBA00020799"/>
    </source>
</evidence>
<dbReference type="AlphaFoldDB" id="A0A1Y2F945"/>
<evidence type="ECO:0000256" key="13">
    <source>
        <dbReference type="RuleBase" id="RU365079"/>
    </source>
</evidence>